<dbReference type="SMART" id="SM00421">
    <property type="entry name" value="HTH_LUXR"/>
    <property type="match status" value="1"/>
</dbReference>
<dbReference type="GO" id="GO:0003677">
    <property type="term" value="F:DNA binding"/>
    <property type="evidence" value="ECO:0007669"/>
    <property type="project" value="UniProtKB-KW"/>
</dbReference>
<dbReference type="PANTHER" id="PTHR44688:SF16">
    <property type="entry name" value="DNA-BINDING TRANSCRIPTIONAL ACTIVATOR DEVR_DOSR"/>
    <property type="match status" value="1"/>
</dbReference>
<dbReference type="PROSITE" id="PS50043">
    <property type="entry name" value="HTH_LUXR_2"/>
    <property type="match status" value="1"/>
</dbReference>
<proteinExistence type="predicted"/>
<evidence type="ECO:0000313" key="6">
    <source>
        <dbReference type="Proteomes" id="UP001236369"/>
    </source>
</evidence>
<accession>A0ABU0HMW6</accession>
<dbReference type="Gene3D" id="1.10.10.10">
    <property type="entry name" value="Winged helix-like DNA-binding domain superfamily/Winged helix DNA-binding domain"/>
    <property type="match status" value="1"/>
</dbReference>
<dbReference type="CDD" id="cd06170">
    <property type="entry name" value="LuxR_C_like"/>
    <property type="match status" value="1"/>
</dbReference>
<protein>
    <submittedName>
        <fullName evidence="5">DNA-binding NarL/FixJ family response regulator</fullName>
    </submittedName>
</protein>
<evidence type="ECO:0000256" key="1">
    <source>
        <dbReference type="ARBA" id="ARBA00023015"/>
    </source>
</evidence>
<name>A0ABU0HMW6_9HYPH</name>
<keyword evidence="3" id="KW-0804">Transcription</keyword>
<keyword evidence="1" id="KW-0805">Transcription regulation</keyword>
<dbReference type="RefSeq" id="WP_238247633.1">
    <property type="nucleotide sequence ID" value="NZ_BPQX01000012.1"/>
</dbReference>
<reference evidence="5 6" key="1">
    <citation type="submission" date="2023-07" db="EMBL/GenBank/DDBJ databases">
        <title>Genomic Encyclopedia of Type Strains, Phase IV (KMG-IV): sequencing the most valuable type-strain genomes for metagenomic binning, comparative biology and taxonomic classification.</title>
        <authorList>
            <person name="Goeker M."/>
        </authorList>
    </citation>
    <scope>NUCLEOTIDE SEQUENCE [LARGE SCALE GENOMIC DNA]</scope>
    <source>
        <strain evidence="5 6">DSM 19562</strain>
    </source>
</reference>
<dbReference type="Pfam" id="PF00196">
    <property type="entry name" value="GerE"/>
    <property type="match status" value="1"/>
</dbReference>
<dbReference type="PANTHER" id="PTHR44688">
    <property type="entry name" value="DNA-BINDING TRANSCRIPTIONAL ACTIVATOR DEVR_DOSR"/>
    <property type="match status" value="1"/>
</dbReference>
<organism evidence="5 6">
    <name type="scientific">Methylobacterium persicinum</name>
    <dbReference type="NCBI Taxonomy" id="374426"/>
    <lineage>
        <taxon>Bacteria</taxon>
        <taxon>Pseudomonadati</taxon>
        <taxon>Pseudomonadota</taxon>
        <taxon>Alphaproteobacteria</taxon>
        <taxon>Hyphomicrobiales</taxon>
        <taxon>Methylobacteriaceae</taxon>
        <taxon>Methylobacterium</taxon>
    </lineage>
</organism>
<dbReference type="Proteomes" id="UP001236369">
    <property type="component" value="Unassembled WGS sequence"/>
</dbReference>
<comment type="caution">
    <text evidence="5">The sequence shown here is derived from an EMBL/GenBank/DDBJ whole genome shotgun (WGS) entry which is preliminary data.</text>
</comment>
<sequence>MPDLTPPTAREAELIVLIAQGLSNKIIAYELNISPNTVRSHISNIMRKYKLRNRTQVAILFMPQINVNRLTPLARPR</sequence>
<evidence type="ECO:0000259" key="4">
    <source>
        <dbReference type="PROSITE" id="PS50043"/>
    </source>
</evidence>
<dbReference type="PRINTS" id="PR00038">
    <property type="entry name" value="HTHLUXR"/>
</dbReference>
<gene>
    <name evidence="5" type="ORF">QO016_003177</name>
</gene>
<dbReference type="EMBL" id="JAUSVV010000007">
    <property type="protein sequence ID" value="MDQ0443672.1"/>
    <property type="molecule type" value="Genomic_DNA"/>
</dbReference>
<keyword evidence="6" id="KW-1185">Reference proteome</keyword>
<feature type="domain" description="HTH luxR-type" evidence="4">
    <location>
        <begin position="1"/>
        <end position="66"/>
    </location>
</feature>
<dbReference type="InterPro" id="IPR000792">
    <property type="entry name" value="Tscrpt_reg_LuxR_C"/>
</dbReference>
<dbReference type="InterPro" id="IPR036388">
    <property type="entry name" value="WH-like_DNA-bd_sf"/>
</dbReference>
<evidence type="ECO:0000313" key="5">
    <source>
        <dbReference type="EMBL" id="MDQ0443672.1"/>
    </source>
</evidence>
<dbReference type="SUPFAM" id="SSF46894">
    <property type="entry name" value="C-terminal effector domain of the bipartite response regulators"/>
    <property type="match status" value="1"/>
</dbReference>
<keyword evidence="2 5" id="KW-0238">DNA-binding</keyword>
<dbReference type="PROSITE" id="PS00622">
    <property type="entry name" value="HTH_LUXR_1"/>
    <property type="match status" value="1"/>
</dbReference>
<evidence type="ECO:0000256" key="3">
    <source>
        <dbReference type="ARBA" id="ARBA00023163"/>
    </source>
</evidence>
<dbReference type="InterPro" id="IPR016032">
    <property type="entry name" value="Sig_transdc_resp-reg_C-effctor"/>
</dbReference>
<evidence type="ECO:0000256" key="2">
    <source>
        <dbReference type="ARBA" id="ARBA00023125"/>
    </source>
</evidence>